<dbReference type="InterPro" id="IPR000210">
    <property type="entry name" value="BTB/POZ_dom"/>
</dbReference>
<dbReference type="PROSITE" id="PS50097">
    <property type="entry name" value="BTB"/>
    <property type="match status" value="1"/>
</dbReference>
<keyword evidence="1 2" id="KW-0103">Bromodomain</keyword>
<feature type="domain" description="Bromo" evidence="4">
    <location>
        <begin position="364"/>
        <end position="436"/>
    </location>
</feature>
<organism evidence="6 7">
    <name type="scientific">Entamoeba invadens IP1</name>
    <dbReference type="NCBI Taxonomy" id="370355"/>
    <lineage>
        <taxon>Eukaryota</taxon>
        <taxon>Amoebozoa</taxon>
        <taxon>Evosea</taxon>
        <taxon>Archamoebae</taxon>
        <taxon>Mastigamoebida</taxon>
        <taxon>Entamoebidae</taxon>
        <taxon>Entamoeba</taxon>
    </lineage>
</organism>
<dbReference type="Proteomes" id="UP000014680">
    <property type="component" value="Unassembled WGS sequence"/>
</dbReference>
<evidence type="ECO:0000313" key="7">
    <source>
        <dbReference type="Proteomes" id="UP000014680"/>
    </source>
</evidence>
<dbReference type="OrthoDB" id="1742084at2759"/>
<sequence>MYDVVDRLRSGKCQFSDIKFVKEKEELGYEQHNKDIFESLYNNNTGEYTLINTDVKVHRYVLVSRCDFFKQYFSMPSQEKLELSDDALKALIDWIYIDNSSPDMKICVEILNFLQKYRVNEPIECFTEQMVDLLSDSLREGNVSMWEIPKAFFLVDAHRRYFDAAFRRVSEIVVDYAIGAKRPEMMGELLPYCLFVIKDKLQFPSIKQHEKNKKHKAKKKVEEVDTDFTLTLLHQEKLNKPIAPNKEEKGETTINRKLEKKETKESKEKRGKSDTGKNKEKHEKKVKREKDLDEDKFEIELPKVEEDTGMKVESPMEIDAFEIVVKEEKVEQPIQEIVMSNTLPRHPMNKTNITQLNKLIQSLSKNKNAYAFMVKVDPEASGALNYYDVIKHPMDLGTVKKKIKDKQYTYAEDVLDDIALIWANAFTYNTVGSEIYNMAKSLSDLFNLKIQTIVFTSE</sequence>
<gene>
    <name evidence="6" type="ORF">EIN_379330</name>
</gene>
<feature type="region of interest" description="Disordered" evidence="3">
    <location>
        <begin position="239"/>
        <end position="289"/>
    </location>
</feature>
<name>A0A0A1UE70_ENTIV</name>
<dbReference type="SUPFAM" id="SSF54695">
    <property type="entry name" value="POZ domain"/>
    <property type="match status" value="1"/>
</dbReference>
<dbReference type="PRINTS" id="PR00503">
    <property type="entry name" value="BROMODOMAIN"/>
</dbReference>
<dbReference type="CDD" id="cd18186">
    <property type="entry name" value="BTB_POZ_ZBTB_KLHL-like"/>
    <property type="match status" value="1"/>
</dbReference>
<dbReference type="RefSeq" id="XP_004258837.1">
    <property type="nucleotide sequence ID" value="XM_004258789.1"/>
</dbReference>
<dbReference type="KEGG" id="eiv:EIN_379330"/>
<dbReference type="Pfam" id="PF00651">
    <property type="entry name" value="BTB"/>
    <property type="match status" value="1"/>
</dbReference>
<evidence type="ECO:0000256" key="1">
    <source>
        <dbReference type="ARBA" id="ARBA00023117"/>
    </source>
</evidence>
<dbReference type="SMART" id="SM00297">
    <property type="entry name" value="BROMO"/>
    <property type="match status" value="1"/>
</dbReference>
<evidence type="ECO:0000259" key="4">
    <source>
        <dbReference type="PROSITE" id="PS50014"/>
    </source>
</evidence>
<evidence type="ECO:0000256" key="2">
    <source>
        <dbReference type="PROSITE-ProRule" id="PRU00035"/>
    </source>
</evidence>
<dbReference type="InterPro" id="IPR001487">
    <property type="entry name" value="Bromodomain"/>
</dbReference>
<dbReference type="InterPro" id="IPR018359">
    <property type="entry name" value="Bromodomain_CS"/>
</dbReference>
<keyword evidence="7" id="KW-1185">Reference proteome</keyword>
<dbReference type="SUPFAM" id="SSF47370">
    <property type="entry name" value="Bromodomain"/>
    <property type="match status" value="1"/>
</dbReference>
<dbReference type="Gene3D" id="1.20.920.10">
    <property type="entry name" value="Bromodomain-like"/>
    <property type="match status" value="1"/>
</dbReference>
<reference evidence="6 7" key="1">
    <citation type="submission" date="2012-10" db="EMBL/GenBank/DDBJ databases">
        <authorList>
            <person name="Zafar N."/>
            <person name="Inman J."/>
            <person name="Hall N."/>
            <person name="Lorenzi H."/>
            <person name="Caler E."/>
        </authorList>
    </citation>
    <scope>NUCLEOTIDE SEQUENCE [LARGE SCALE GENOMIC DNA]</scope>
    <source>
        <strain evidence="6 7">IP1</strain>
    </source>
</reference>
<evidence type="ECO:0000256" key="3">
    <source>
        <dbReference type="SAM" id="MobiDB-lite"/>
    </source>
</evidence>
<dbReference type="PANTHER" id="PTHR45926">
    <property type="entry name" value="OSJNBA0053K19.4 PROTEIN"/>
    <property type="match status" value="1"/>
</dbReference>
<feature type="domain" description="BTB" evidence="5">
    <location>
        <begin position="34"/>
        <end position="104"/>
    </location>
</feature>
<dbReference type="GeneID" id="14891067"/>
<dbReference type="Gene3D" id="3.30.710.10">
    <property type="entry name" value="Potassium Channel Kv1.1, Chain A"/>
    <property type="match status" value="1"/>
</dbReference>
<accession>A0A0A1UE70</accession>
<dbReference type="EMBL" id="KB206395">
    <property type="protein sequence ID" value="ELP92066.1"/>
    <property type="molecule type" value="Genomic_DNA"/>
</dbReference>
<dbReference type="Pfam" id="PF00439">
    <property type="entry name" value="Bromodomain"/>
    <property type="match status" value="1"/>
</dbReference>
<dbReference type="PROSITE" id="PS50014">
    <property type="entry name" value="BROMODOMAIN_2"/>
    <property type="match status" value="1"/>
</dbReference>
<protein>
    <submittedName>
        <fullName evidence="6">Bromodomain containing protein, putative</fullName>
    </submittedName>
</protein>
<dbReference type="InterPro" id="IPR011333">
    <property type="entry name" value="SKP1/BTB/POZ_sf"/>
</dbReference>
<dbReference type="PROSITE" id="PS00633">
    <property type="entry name" value="BROMODOMAIN_1"/>
    <property type="match status" value="1"/>
</dbReference>
<dbReference type="VEuPathDB" id="AmoebaDB:EIN_379330"/>
<proteinExistence type="predicted"/>
<dbReference type="CDD" id="cd04369">
    <property type="entry name" value="Bromodomain"/>
    <property type="match status" value="1"/>
</dbReference>
<evidence type="ECO:0000313" key="6">
    <source>
        <dbReference type="EMBL" id="ELP92066.1"/>
    </source>
</evidence>
<dbReference type="OMA" id="QPMIELN"/>
<dbReference type="InterPro" id="IPR036427">
    <property type="entry name" value="Bromodomain-like_sf"/>
</dbReference>
<dbReference type="AlphaFoldDB" id="A0A0A1UE70"/>
<evidence type="ECO:0000259" key="5">
    <source>
        <dbReference type="PROSITE" id="PS50097"/>
    </source>
</evidence>